<name>A0A3N1G9A1_9ACTN</name>
<keyword evidence="2" id="KW-1185">Reference proteome</keyword>
<evidence type="ECO:0000313" key="1">
    <source>
        <dbReference type="EMBL" id="ROP26830.1"/>
    </source>
</evidence>
<dbReference type="Proteomes" id="UP000276232">
    <property type="component" value="Unassembled WGS sequence"/>
</dbReference>
<sequence length="595" mass="62761">MRRFDPRRDESGYALVAVLLTMLGLALFAMLAMTTAVRAAVPSRSVGDVVTATAAAQAGIEEYVARLAENSTYYNVNGTGDDASNKAFVVRRDGSSYGDGRDPRGVQVPGSGTQGAYFRYQLLTSPTETSRGGTIRLRVTGTTTSTATRPAESRTLTATLQQPGFLQYIYVTDVEAVDPSLYNTATVSAAVNGSGTRYTNGGSPAFVAYADPSAVLTTCAKRYYEGRNAPTYQSSASLPYWEQRYDYSNQAWRPTGGLTKSSDYGKKITFACQNIQFGGGDVITGALHSNDALLIGSSGTVTFQSPQTESSWADSATPAPAAGRRYWGAGTPIGTSPVYAPPLSLPKTNDDLRSYAGADGTGCTYTGETRITFVGASMKVLSPGTTSTQSGCLSTANRANEQTVPIPSVIYVKDSTATCAFALGYPRSGEDTSGTTTQYDCKSGTAFVQGEVKGQVTVATERDIVVTGDLTYASGLTGSDVVGLIPNNFVWVYNPVNASGNALAGYGGPVTIQAAILSLQHSFLVQNWAEGARRGNLTVDGVIAQKYRGAVGTSGSPGTGFTKAYSYDERLRYLPPPYFLTPESTPWSAVRVTDG</sequence>
<gene>
    <name evidence="1" type="ORF">EDC03_3067</name>
</gene>
<protein>
    <submittedName>
        <fullName evidence="1">Uncharacterized protein</fullName>
    </submittedName>
</protein>
<dbReference type="AlphaFoldDB" id="A0A3N1G9A1"/>
<comment type="caution">
    <text evidence="1">The sequence shown here is derived from an EMBL/GenBank/DDBJ whole genome shotgun (WGS) entry which is preliminary data.</text>
</comment>
<dbReference type="EMBL" id="RJKN01000009">
    <property type="protein sequence ID" value="ROP26830.1"/>
    <property type="molecule type" value="Genomic_DNA"/>
</dbReference>
<organism evidence="1 2">
    <name type="scientific">Pseudokineococcus lusitanus</name>
    <dbReference type="NCBI Taxonomy" id="763993"/>
    <lineage>
        <taxon>Bacteria</taxon>
        <taxon>Bacillati</taxon>
        <taxon>Actinomycetota</taxon>
        <taxon>Actinomycetes</taxon>
        <taxon>Kineosporiales</taxon>
        <taxon>Kineosporiaceae</taxon>
        <taxon>Pseudokineococcus</taxon>
    </lineage>
</organism>
<reference evidence="1 2" key="1">
    <citation type="journal article" date="2015" name="Stand. Genomic Sci.">
        <title>Genomic Encyclopedia of Bacterial and Archaeal Type Strains, Phase III: the genomes of soil and plant-associated and newly described type strains.</title>
        <authorList>
            <person name="Whitman W.B."/>
            <person name="Woyke T."/>
            <person name="Klenk H.P."/>
            <person name="Zhou Y."/>
            <person name="Lilburn T.G."/>
            <person name="Beck B.J."/>
            <person name="De Vos P."/>
            <person name="Vandamme P."/>
            <person name="Eisen J.A."/>
            <person name="Garrity G."/>
            <person name="Hugenholtz P."/>
            <person name="Kyrpides N.C."/>
        </authorList>
    </citation>
    <scope>NUCLEOTIDE SEQUENCE [LARGE SCALE GENOMIC DNA]</scope>
    <source>
        <strain evidence="1 2">CECT 7306</strain>
    </source>
</reference>
<proteinExistence type="predicted"/>
<accession>A0A3N1G9A1</accession>
<evidence type="ECO:0000313" key="2">
    <source>
        <dbReference type="Proteomes" id="UP000276232"/>
    </source>
</evidence>
<dbReference type="InParanoid" id="A0A3N1G9A1"/>